<dbReference type="SUPFAM" id="SSF51735">
    <property type="entry name" value="NAD(P)-binding Rossmann-fold domains"/>
    <property type="match status" value="1"/>
</dbReference>
<accession>A0A8J8XBM7</accession>
<evidence type="ECO:0000256" key="2">
    <source>
        <dbReference type="ARBA" id="ARBA00023002"/>
    </source>
</evidence>
<dbReference type="Pfam" id="PF13561">
    <property type="entry name" value="adh_short_C2"/>
    <property type="match status" value="1"/>
</dbReference>
<keyword evidence="2" id="KW-0560">Oxidoreductase</keyword>
<dbReference type="PANTHER" id="PTHR42898:SF6">
    <property type="entry name" value="NADP-DEPENDENT MANNITOL DEHYDROGENASE"/>
    <property type="match status" value="1"/>
</dbReference>
<organism evidence="3">
    <name type="scientific">Oryza sativa subsp. japonica</name>
    <name type="common">Rice</name>
    <dbReference type="NCBI Taxonomy" id="39947"/>
    <lineage>
        <taxon>Eukaryota</taxon>
        <taxon>Viridiplantae</taxon>
        <taxon>Streptophyta</taxon>
        <taxon>Embryophyta</taxon>
        <taxon>Tracheophyta</taxon>
        <taxon>Spermatophyta</taxon>
        <taxon>Magnoliopsida</taxon>
        <taxon>Liliopsida</taxon>
        <taxon>Poales</taxon>
        <taxon>Poaceae</taxon>
        <taxon>BOP clade</taxon>
        <taxon>Oryzoideae</taxon>
        <taxon>Oryzeae</taxon>
        <taxon>Oryzinae</taxon>
        <taxon>Oryza</taxon>
        <taxon>Oryza sativa</taxon>
    </lineage>
</organism>
<dbReference type="PANTHER" id="PTHR42898">
    <property type="entry name" value="TROPINONE REDUCTASE"/>
    <property type="match status" value="1"/>
</dbReference>
<proteinExistence type="predicted"/>
<dbReference type="InterPro" id="IPR045000">
    <property type="entry name" value="TR"/>
</dbReference>
<name>A0A8J8XBM7_ORYSJ</name>
<protein>
    <submittedName>
        <fullName evidence="3">Uncharacterized protein</fullName>
    </submittedName>
</protein>
<dbReference type="GO" id="GO:0016491">
    <property type="term" value="F:oxidoreductase activity"/>
    <property type="evidence" value="ECO:0007669"/>
    <property type="project" value="UniProtKB-KW"/>
</dbReference>
<gene>
    <name evidence="3" type="ORF">OsJ_14174</name>
</gene>
<dbReference type="AlphaFoldDB" id="A0A8J8XBM7"/>
<dbReference type="SMR" id="A0A8J8XBM7"/>
<dbReference type="Gene3D" id="3.40.50.720">
    <property type="entry name" value="NAD(P)-binding Rossmann-like Domain"/>
    <property type="match status" value="1"/>
</dbReference>
<sequence length="99" mass="10557">MNQITKSLAVEWASDKIRVNCIAPGIIDTPLGDDVKSGNNPHLQGVSGTDFIQDDIARTPMRRVGKPEEVSSLVAFLCMPAAAYITGQIICVDGGRTLS</sequence>
<dbReference type="EMBL" id="CM000141">
    <property type="protein sequence ID" value="EAZ30113.1"/>
    <property type="molecule type" value="Genomic_DNA"/>
</dbReference>
<keyword evidence="1" id="KW-0521">NADP</keyword>
<dbReference type="InterPro" id="IPR002347">
    <property type="entry name" value="SDR_fam"/>
</dbReference>
<evidence type="ECO:0000256" key="1">
    <source>
        <dbReference type="ARBA" id="ARBA00022857"/>
    </source>
</evidence>
<reference evidence="3" key="2">
    <citation type="submission" date="2008-12" db="EMBL/GenBank/DDBJ databases">
        <title>Improved gene annotation of the rice (Oryza sativa) genomes.</title>
        <authorList>
            <person name="Wang J."/>
            <person name="Li R."/>
            <person name="Fan W."/>
            <person name="Huang Q."/>
            <person name="Zhang J."/>
            <person name="Zhou Y."/>
            <person name="Hu Y."/>
            <person name="Zi S."/>
            <person name="Li J."/>
            <person name="Ni P."/>
            <person name="Zheng H."/>
            <person name="Zhang Y."/>
            <person name="Zhao M."/>
            <person name="Hao Q."/>
            <person name="McDermott J."/>
            <person name="Samudrala R."/>
            <person name="Kristiansen K."/>
            <person name="Wong G.K.-S."/>
        </authorList>
    </citation>
    <scope>NUCLEOTIDE SEQUENCE</scope>
</reference>
<dbReference type="InterPro" id="IPR036291">
    <property type="entry name" value="NAD(P)-bd_dom_sf"/>
</dbReference>
<reference evidence="3" key="1">
    <citation type="journal article" date="2005" name="PLoS Biol.">
        <title>The genomes of Oryza sativa: a history of duplications.</title>
        <authorList>
            <person name="Yu J."/>
            <person name="Wang J."/>
            <person name="Lin W."/>
            <person name="Li S."/>
            <person name="Li H."/>
            <person name="Zhou J."/>
            <person name="Ni P."/>
            <person name="Dong W."/>
            <person name="Hu S."/>
            <person name="Zeng C."/>
            <person name="Zhang J."/>
            <person name="Zhang Y."/>
            <person name="Li R."/>
            <person name="Xu Z."/>
            <person name="Li S."/>
            <person name="Li X."/>
            <person name="Zheng H."/>
            <person name="Cong L."/>
            <person name="Lin L."/>
            <person name="Yin J."/>
            <person name="Geng J."/>
            <person name="Li G."/>
            <person name="Shi J."/>
            <person name="Liu J."/>
            <person name="Lv H."/>
            <person name="Li J."/>
            <person name="Wang J."/>
            <person name="Deng Y."/>
            <person name="Ran L."/>
            <person name="Shi X."/>
            <person name="Wang X."/>
            <person name="Wu Q."/>
            <person name="Li C."/>
            <person name="Ren X."/>
            <person name="Wang J."/>
            <person name="Wang X."/>
            <person name="Li D."/>
            <person name="Liu D."/>
            <person name="Zhang X."/>
            <person name="Ji Z."/>
            <person name="Zhao W."/>
            <person name="Sun Y."/>
            <person name="Zhang Z."/>
            <person name="Bao J."/>
            <person name="Han Y."/>
            <person name="Dong L."/>
            <person name="Ji J."/>
            <person name="Chen P."/>
            <person name="Wu S."/>
            <person name="Liu J."/>
            <person name="Xiao Y."/>
            <person name="Bu D."/>
            <person name="Tan J."/>
            <person name="Yang L."/>
            <person name="Ye C."/>
            <person name="Zhang J."/>
            <person name="Xu J."/>
            <person name="Zhou Y."/>
            <person name="Yu Y."/>
            <person name="Zhang B."/>
            <person name="Zhuang S."/>
            <person name="Wei H."/>
            <person name="Liu B."/>
            <person name="Lei M."/>
            <person name="Yu H."/>
            <person name="Li Y."/>
            <person name="Xu H."/>
            <person name="Wei S."/>
            <person name="He X."/>
            <person name="Fang L."/>
            <person name="Zhang Z."/>
            <person name="Zhang Y."/>
            <person name="Huang X."/>
            <person name="Su Z."/>
            <person name="Tong W."/>
            <person name="Li J."/>
            <person name="Tong Z."/>
            <person name="Li S."/>
            <person name="Ye J."/>
            <person name="Wang L."/>
            <person name="Fang L."/>
            <person name="Lei T."/>
            <person name="Chen C."/>
            <person name="Chen H."/>
            <person name="Xu Z."/>
            <person name="Li H."/>
            <person name="Huang H."/>
            <person name="Zhang F."/>
            <person name="Xu H."/>
            <person name="Li N."/>
            <person name="Zhao C."/>
            <person name="Li S."/>
            <person name="Dong L."/>
            <person name="Huang Y."/>
            <person name="Li L."/>
            <person name="Xi Y."/>
            <person name="Qi Q."/>
            <person name="Li W."/>
            <person name="Zhang B."/>
            <person name="Hu W."/>
            <person name="Zhang Y."/>
            <person name="Tian X."/>
            <person name="Jiao Y."/>
            <person name="Liang X."/>
            <person name="Jin J."/>
            <person name="Gao L."/>
            <person name="Zheng W."/>
            <person name="Hao B."/>
            <person name="Liu S."/>
            <person name="Wang W."/>
            <person name="Yuan L."/>
            <person name="Cao M."/>
            <person name="McDermott J."/>
            <person name="Samudrala R."/>
            <person name="Wang J."/>
            <person name="Wong G.K."/>
            <person name="Yang H."/>
        </authorList>
    </citation>
    <scope>NUCLEOTIDE SEQUENCE [LARGE SCALE GENOMIC DNA]</scope>
</reference>
<evidence type="ECO:0000313" key="3">
    <source>
        <dbReference type="EMBL" id="EAZ30113.1"/>
    </source>
</evidence>
<dbReference type="Proteomes" id="UP000007752">
    <property type="component" value="Chromosome 4"/>
</dbReference>
<dbReference type="PRINTS" id="PR00081">
    <property type="entry name" value="GDHRDH"/>
</dbReference>